<organism evidence="1 2">
    <name type="scientific">Habropoda laboriosa</name>
    <dbReference type="NCBI Taxonomy" id="597456"/>
    <lineage>
        <taxon>Eukaryota</taxon>
        <taxon>Metazoa</taxon>
        <taxon>Ecdysozoa</taxon>
        <taxon>Arthropoda</taxon>
        <taxon>Hexapoda</taxon>
        <taxon>Insecta</taxon>
        <taxon>Pterygota</taxon>
        <taxon>Neoptera</taxon>
        <taxon>Endopterygota</taxon>
        <taxon>Hymenoptera</taxon>
        <taxon>Apocrita</taxon>
        <taxon>Aculeata</taxon>
        <taxon>Apoidea</taxon>
        <taxon>Anthophila</taxon>
        <taxon>Apidae</taxon>
        <taxon>Habropoda</taxon>
    </lineage>
</organism>
<dbReference type="EMBL" id="KQ414614">
    <property type="protein sequence ID" value="KOC68846.1"/>
    <property type="molecule type" value="Genomic_DNA"/>
</dbReference>
<proteinExistence type="predicted"/>
<sequence>MTVPECLESLNIDPLVMASVTVTRRGALLQNTAKVNRESSNAELISDTTCRLINLEIVSNLDAS</sequence>
<accession>A0A0L7RDN9</accession>
<gene>
    <name evidence="1" type="ORF">WH47_10834</name>
</gene>
<keyword evidence="2" id="KW-1185">Reference proteome</keyword>
<reference evidence="1 2" key="1">
    <citation type="submission" date="2015-07" db="EMBL/GenBank/DDBJ databases">
        <title>The genome of Habropoda laboriosa.</title>
        <authorList>
            <person name="Pan H."/>
            <person name="Kapheim K."/>
        </authorList>
    </citation>
    <scope>NUCLEOTIDE SEQUENCE [LARGE SCALE GENOMIC DNA]</scope>
    <source>
        <strain evidence="1">0110345459</strain>
    </source>
</reference>
<evidence type="ECO:0000313" key="2">
    <source>
        <dbReference type="Proteomes" id="UP000053825"/>
    </source>
</evidence>
<dbReference type="AlphaFoldDB" id="A0A0L7RDN9"/>
<name>A0A0L7RDN9_9HYME</name>
<dbReference type="Proteomes" id="UP000053825">
    <property type="component" value="Unassembled WGS sequence"/>
</dbReference>
<evidence type="ECO:0000313" key="1">
    <source>
        <dbReference type="EMBL" id="KOC68846.1"/>
    </source>
</evidence>
<protein>
    <submittedName>
        <fullName evidence="1">Uncharacterized protein</fullName>
    </submittedName>
</protein>